<comment type="caution">
    <text evidence="3">The sequence shown here is derived from an EMBL/GenBank/DDBJ whole genome shotgun (WGS) entry which is preliminary data.</text>
</comment>
<comment type="similarity">
    <text evidence="1">Belongs to the UPF0612 family.</text>
</comment>
<gene>
    <name evidence="3" type="ORF">BDN71DRAFT_1281611</name>
</gene>
<organism evidence="3 4">
    <name type="scientific">Pleurotus eryngii</name>
    <name type="common">Boletus of the steppes</name>
    <dbReference type="NCBI Taxonomy" id="5323"/>
    <lineage>
        <taxon>Eukaryota</taxon>
        <taxon>Fungi</taxon>
        <taxon>Dikarya</taxon>
        <taxon>Basidiomycota</taxon>
        <taxon>Agaricomycotina</taxon>
        <taxon>Agaricomycetes</taxon>
        <taxon>Agaricomycetidae</taxon>
        <taxon>Agaricales</taxon>
        <taxon>Pleurotineae</taxon>
        <taxon>Pleurotaceae</taxon>
        <taxon>Pleurotus</taxon>
    </lineage>
</organism>
<dbReference type="Proteomes" id="UP000807025">
    <property type="component" value="Unassembled WGS sequence"/>
</dbReference>
<name>A0A9P5ZSB3_PLEER</name>
<proteinExistence type="inferred from homology"/>
<accession>A0A9P5ZSB3</accession>
<reference evidence="3" key="1">
    <citation type="submission" date="2020-11" db="EMBL/GenBank/DDBJ databases">
        <authorList>
            <consortium name="DOE Joint Genome Institute"/>
            <person name="Ahrendt S."/>
            <person name="Riley R."/>
            <person name="Andreopoulos W."/>
            <person name="Labutti K."/>
            <person name="Pangilinan J."/>
            <person name="Ruiz-Duenas F.J."/>
            <person name="Barrasa J.M."/>
            <person name="Sanchez-Garcia M."/>
            <person name="Camarero S."/>
            <person name="Miyauchi S."/>
            <person name="Serrano A."/>
            <person name="Linde D."/>
            <person name="Babiker R."/>
            <person name="Drula E."/>
            <person name="Ayuso-Fernandez I."/>
            <person name="Pacheco R."/>
            <person name="Padilla G."/>
            <person name="Ferreira P."/>
            <person name="Barriuso J."/>
            <person name="Kellner H."/>
            <person name="Castanera R."/>
            <person name="Alfaro M."/>
            <person name="Ramirez L."/>
            <person name="Pisabarro A.G."/>
            <person name="Kuo A."/>
            <person name="Tritt A."/>
            <person name="Lipzen A."/>
            <person name="He G."/>
            <person name="Yan M."/>
            <person name="Ng V."/>
            <person name="Cullen D."/>
            <person name="Martin F."/>
            <person name="Rosso M.-N."/>
            <person name="Henrissat B."/>
            <person name="Hibbett D."/>
            <person name="Martinez A.T."/>
            <person name="Grigoriev I.V."/>
        </authorList>
    </citation>
    <scope>NUCLEOTIDE SEQUENCE</scope>
    <source>
        <strain evidence="3">ATCC 90797</strain>
    </source>
</reference>
<dbReference type="EMBL" id="MU154612">
    <property type="protein sequence ID" value="KAF9491790.1"/>
    <property type="molecule type" value="Genomic_DNA"/>
</dbReference>
<sequence length="96" mass="10372">MTQEFNSSLPVANAFRQVPFPDGRMPWGLHSSETSNGAEVVLPALTCKADTLSLDLPLSYACLKGCFPRDAMITGPRALERRQEKIMVAISCAGST</sequence>
<feature type="domain" description="Mug135-like C-terminal" evidence="2">
    <location>
        <begin position="14"/>
        <end position="92"/>
    </location>
</feature>
<dbReference type="InterPro" id="IPR013902">
    <property type="entry name" value="Mug135-like_C"/>
</dbReference>
<dbReference type="AlphaFoldDB" id="A0A9P5ZSB3"/>
<evidence type="ECO:0000256" key="1">
    <source>
        <dbReference type="ARBA" id="ARBA00005788"/>
    </source>
</evidence>
<keyword evidence="4" id="KW-1185">Reference proteome</keyword>
<protein>
    <recommendedName>
        <fullName evidence="2">Mug135-like C-terminal domain-containing protein</fullName>
    </recommendedName>
</protein>
<evidence type="ECO:0000313" key="4">
    <source>
        <dbReference type="Proteomes" id="UP000807025"/>
    </source>
</evidence>
<evidence type="ECO:0000259" key="2">
    <source>
        <dbReference type="Pfam" id="PF08593"/>
    </source>
</evidence>
<dbReference type="Pfam" id="PF08593">
    <property type="entry name" value="Mug135_C"/>
    <property type="match status" value="1"/>
</dbReference>
<evidence type="ECO:0000313" key="3">
    <source>
        <dbReference type="EMBL" id="KAF9491790.1"/>
    </source>
</evidence>
<dbReference type="OrthoDB" id="3230244at2759"/>